<evidence type="ECO:0000313" key="2">
    <source>
        <dbReference type="Proteomes" id="UP000184130"/>
    </source>
</evidence>
<gene>
    <name evidence="1" type="ORF">SAMN05216463_10326</name>
</gene>
<organism evidence="1 2">
    <name type="scientific">Xylanibacter ruminicola</name>
    <name type="common">Prevotella ruminicola</name>
    <dbReference type="NCBI Taxonomy" id="839"/>
    <lineage>
        <taxon>Bacteria</taxon>
        <taxon>Pseudomonadati</taxon>
        <taxon>Bacteroidota</taxon>
        <taxon>Bacteroidia</taxon>
        <taxon>Bacteroidales</taxon>
        <taxon>Prevotellaceae</taxon>
        <taxon>Xylanibacter</taxon>
    </lineage>
</organism>
<proteinExistence type="predicted"/>
<accession>A0A1M6S7N1</accession>
<dbReference type="OrthoDB" id="1068843at2"/>
<dbReference type="RefSeq" id="WP_073204717.1">
    <property type="nucleotide sequence ID" value="NZ_FRBD01000003.1"/>
</dbReference>
<sequence length="190" mass="21977">MNLNCNITFETFLDHPGINLLESLGFDPCCLPSSMKSCEVLFLNRIIRGVGIRNTQGGMEFFSRDISQRHFNTVGQLGVVSLPVEPNKKTETCCLFADMFDYLAYLTLLREDRGATLPCHCDCYVMNDVRNYIPMMLDVVNYERVHCFFPNNDWGQVMTATFIMKNSRSGSESRRYLDYEYLYDYLTAKE</sequence>
<evidence type="ECO:0000313" key="1">
    <source>
        <dbReference type="EMBL" id="SHK40713.1"/>
    </source>
</evidence>
<dbReference type="Proteomes" id="UP000184130">
    <property type="component" value="Unassembled WGS sequence"/>
</dbReference>
<name>A0A1M6S7N1_XYLRU</name>
<reference evidence="1 2" key="1">
    <citation type="submission" date="2016-11" db="EMBL/GenBank/DDBJ databases">
        <authorList>
            <person name="Jaros S."/>
            <person name="Januszkiewicz K."/>
            <person name="Wedrychowicz H."/>
        </authorList>
    </citation>
    <scope>NUCLEOTIDE SEQUENCE [LARGE SCALE GENOMIC DNA]</scope>
    <source>
        <strain evidence="1 2">KHT3</strain>
    </source>
</reference>
<dbReference type="EMBL" id="FRBD01000003">
    <property type="protein sequence ID" value="SHK40713.1"/>
    <property type="molecule type" value="Genomic_DNA"/>
</dbReference>
<dbReference type="AlphaFoldDB" id="A0A1M6S7N1"/>
<protein>
    <submittedName>
        <fullName evidence="1">Uncharacterized protein</fullName>
    </submittedName>
</protein>